<gene>
    <name evidence="1" type="ORF">FGADI_2323</name>
</gene>
<comment type="caution">
    <text evidence="1">The sequence shown here is derived from an EMBL/GenBank/DDBJ whole genome shotgun (WGS) entry which is preliminary data.</text>
</comment>
<dbReference type="OrthoDB" id="5023367at2759"/>
<proteinExistence type="predicted"/>
<organism evidence="1 2">
    <name type="scientific">Fusarium gaditjirri</name>
    <dbReference type="NCBI Taxonomy" id="282569"/>
    <lineage>
        <taxon>Eukaryota</taxon>
        <taxon>Fungi</taxon>
        <taxon>Dikarya</taxon>
        <taxon>Ascomycota</taxon>
        <taxon>Pezizomycotina</taxon>
        <taxon>Sordariomycetes</taxon>
        <taxon>Hypocreomycetidae</taxon>
        <taxon>Hypocreales</taxon>
        <taxon>Nectriaceae</taxon>
        <taxon>Fusarium</taxon>
        <taxon>Fusarium nisikadoi species complex</taxon>
    </lineage>
</organism>
<protein>
    <submittedName>
        <fullName evidence="1">Uncharacterized protein</fullName>
    </submittedName>
</protein>
<accession>A0A8H4TII7</accession>
<sequence>MFSAPSSAAVMAAQNLPLNPSKIPPGDICQRRAWLDGFLQLLGSDYTKHIVEERMAAQQLVIDTLVSQGARQIGAGFFEYTVDKNAWIKIFKQCGANVPWPWKYGPKRGDMSDGLSLVYNQWRVDHDLPVDEPEQ</sequence>
<evidence type="ECO:0000313" key="1">
    <source>
        <dbReference type="EMBL" id="KAF4958523.1"/>
    </source>
</evidence>
<keyword evidence="2" id="KW-1185">Reference proteome</keyword>
<dbReference type="AlphaFoldDB" id="A0A8H4TII7"/>
<dbReference type="EMBL" id="JABFAI010000050">
    <property type="protein sequence ID" value="KAF4958523.1"/>
    <property type="molecule type" value="Genomic_DNA"/>
</dbReference>
<name>A0A8H4TII7_9HYPO</name>
<reference evidence="1" key="1">
    <citation type="journal article" date="2020" name="BMC Genomics">
        <title>Correction to: Identification and distribution of gene clusters required for synthesis of sphingolipid metabolism inhibitors in diverse species of the filamentous fungus Fusarium.</title>
        <authorList>
            <person name="Kim H.S."/>
            <person name="Lohmar J.M."/>
            <person name="Busman M."/>
            <person name="Brown D.W."/>
            <person name="Naumann T.A."/>
            <person name="Divon H.H."/>
            <person name="Lysoe E."/>
            <person name="Uhlig S."/>
            <person name="Proctor R.H."/>
        </authorList>
    </citation>
    <scope>NUCLEOTIDE SEQUENCE</scope>
    <source>
        <strain evidence="1">NRRL 45417</strain>
    </source>
</reference>
<reference evidence="1" key="2">
    <citation type="submission" date="2020-05" db="EMBL/GenBank/DDBJ databases">
        <authorList>
            <person name="Kim H.-S."/>
            <person name="Proctor R.H."/>
            <person name="Brown D.W."/>
        </authorList>
    </citation>
    <scope>NUCLEOTIDE SEQUENCE</scope>
    <source>
        <strain evidence="1">NRRL 45417</strain>
    </source>
</reference>
<evidence type="ECO:0000313" key="2">
    <source>
        <dbReference type="Proteomes" id="UP000604273"/>
    </source>
</evidence>
<dbReference type="Proteomes" id="UP000604273">
    <property type="component" value="Unassembled WGS sequence"/>
</dbReference>